<keyword evidence="2" id="KW-0964">Secreted</keyword>
<evidence type="ECO:0000256" key="1">
    <source>
        <dbReference type="ARBA" id="ARBA00004613"/>
    </source>
</evidence>
<protein>
    <submittedName>
        <fullName evidence="5">DNRLRE domain-containing protein</fullName>
    </submittedName>
</protein>
<feature type="domain" description="Carbohydrate-binding module family 96" evidence="4">
    <location>
        <begin position="677"/>
        <end position="846"/>
    </location>
</feature>
<dbReference type="NCBIfam" id="NF033679">
    <property type="entry name" value="DNRLRE_dom"/>
    <property type="match status" value="2"/>
</dbReference>
<evidence type="ECO:0000313" key="6">
    <source>
        <dbReference type="Proteomes" id="UP001304650"/>
    </source>
</evidence>
<organism evidence="5 6">
    <name type="scientific">Paenibacillus roseopurpureus</name>
    <dbReference type="NCBI Taxonomy" id="2918901"/>
    <lineage>
        <taxon>Bacteria</taxon>
        <taxon>Bacillati</taxon>
        <taxon>Bacillota</taxon>
        <taxon>Bacilli</taxon>
        <taxon>Bacillales</taxon>
        <taxon>Paenibacillaceae</taxon>
        <taxon>Paenibacillus</taxon>
    </lineage>
</organism>
<sequence>MSTLGIFTVQADTALAANTSYYVDSVNGLDNNDGMSISTAWKTLGRVNAGPNNTGDAFQPGDRILFKRNGIWSGQLAPKGSGSSGSPIVIDMYGDSGNKPILNGDGIIGATVSLFNQEYMEIRNLEVTNDATSPAIRYGIRVVADNFGIADHIYIVDCTVRNVKGQAGTAGIHFFVPVNTVATKFNDILVERNVIKTTDKNGIYVESKYRDVNLATNVVIRNNYLEDVGGDSILPIGASNALIEYNVVNGGSARAFGPTIALWPFASDDSLFQYNEVFNNNKLIGNNDGQALDGDYKSRRTLFQYNYTHDNKGGFIGIFNDGSSSINYNIDPVFRYNISQNDGEISGISITFSGPSTGAQLYNNTVYSNRSLKVMVDGDYAGTATNVKFTNNLFYNTGNWSQFGDGDFTYRNNSVFNGNGSSSYPNDPNLITTDPKLVNPGSGGTWINFDDPNKLAGYKLQSSSPLINNGVAVTANGGKDFWGQPLYSGNPDIGAFEYYPQTSGTPANLSFVAIDDSSVRDGTSADTNQAGSTSLTVLTKKDAIGWNREGFLKFDFNNFTGTVKEAFITLYPTRTDSIGIQNTVALISDNNWTESGITWNSRPASGTILGTYTITSGTPLTIDVTSQVQAAMSTGKVVSIRVYPATATASGPASQVEYASSESLNKIQRPVLKINASYLPVADAFVRDDQSGQGTYGNTNYGSADKLETKLDLPGWDRESYMKFDLSNVNLSQVSYAKVRLYAVETGTSAIQTDAYYVSSDSWQENGITWNNKPSSTTSAIATWTKPAAGTWVEFDVTTQLNNELANSSDKQLSLRLVSKTSGSESWIRYATKEYATAAYRPELIVKP</sequence>
<dbReference type="InterPro" id="IPR011050">
    <property type="entry name" value="Pectin_lyase_fold/virulence"/>
</dbReference>
<dbReference type="SUPFAM" id="SSF51126">
    <property type="entry name" value="Pectin lyase-like"/>
    <property type="match status" value="2"/>
</dbReference>
<dbReference type="AlphaFoldDB" id="A0AA96RK19"/>
<name>A0AA96RK19_9BACL</name>
<dbReference type="GO" id="GO:0005576">
    <property type="term" value="C:extracellular region"/>
    <property type="evidence" value="ECO:0007669"/>
    <property type="project" value="UniProtKB-SubCell"/>
</dbReference>
<reference evidence="5" key="1">
    <citation type="submission" date="2022-02" db="EMBL/GenBank/DDBJ databases">
        <title>Paenibacillus sp. MBLB1832 Whole Genome Shotgun Sequencing.</title>
        <authorList>
            <person name="Hwang C.Y."/>
            <person name="Cho E.-S."/>
            <person name="Seo M.-J."/>
        </authorList>
    </citation>
    <scope>NUCLEOTIDE SEQUENCE</scope>
    <source>
        <strain evidence="5">MBLB1832</strain>
    </source>
</reference>
<evidence type="ECO:0000256" key="2">
    <source>
        <dbReference type="ARBA" id="ARBA00022525"/>
    </source>
</evidence>
<feature type="domain" description="Carbohydrate-binding module family 96" evidence="4">
    <location>
        <begin position="511"/>
        <end position="674"/>
    </location>
</feature>
<dbReference type="KEGG" id="proo:MJB10_07745"/>
<dbReference type="RefSeq" id="WP_314803194.1">
    <property type="nucleotide sequence ID" value="NZ_CP130319.1"/>
</dbReference>
<evidence type="ECO:0000259" key="4">
    <source>
        <dbReference type="Pfam" id="PF24517"/>
    </source>
</evidence>
<evidence type="ECO:0000313" key="5">
    <source>
        <dbReference type="EMBL" id="WNR45978.1"/>
    </source>
</evidence>
<proteinExistence type="predicted"/>
<dbReference type="InterPro" id="IPR055372">
    <property type="entry name" value="CBM96"/>
</dbReference>
<gene>
    <name evidence="5" type="ORF">MJB10_07745</name>
</gene>
<dbReference type="EMBL" id="CP130319">
    <property type="protein sequence ID" value="WNR45978.1"/>
    <property type="molecule type" value="Genomic_DNA"/>
</dbReference>
<dbReference type="InterPro" id="IPR012334">
    <property type="entry name" value="Pectin_lyas_fold"/>
</dbReference>
<dbReference type="Pfam" id="PF24517">
    <property type="entry name" value="CBM96"/>
    <property type="match status" value="2"/>
</dbReference>
<comment type="subcellular location">
    <subcellularLocation>
        <location evidence="1">Secreted</location>
    </subcellularLocation>
</comment>
<evidence type="ECO:0000256" key="3">
    <source>
        <dbReference type="ARBA" id="ARBA00022729"/>
    </source>
</evidence>
<keyword evidence="3" id="KW-0732">Signal</keyword>
<dbReference type="SMART" id="SM00710">
    <property type="entry name" value="PbH1"/>
    <property type="match status" value="6"/>
</dbReference>
<dbReference type="Proteomes" id="UP001304650">
    <property type="component" value="Chromosome"/>
</dbReference>
<dbReference type="InterPro" id="IPR006626">
    <property type="entry name" value="PbH1"/>
</dbReference>
<keyword evidence="6" id="KW-1185">Reference proteome</keyword>
<dbReference type="Gene3D" id="2.160.20.10">
    <property type="entry name" value="Single-stranded right-handed beta-helix, Pectin lyase-like"/>
    <property type="match status" value="1"/>
</dbReference>
<accession>A0AA96RK19</accession>